<dbReference type="GO" id="GO:0016868">
    <property type="term" value="F:intramolecular phosphotransferase activity"/>
    <property type="evidence" value="ECO:0007669"/>
    <property type="project" value="InterPro"/>
</dbReference>
<keyword evidence="3" id="KW-0479">Metal-binding</keyword>
<proteinExistence type="predicted"/>
<evidence type="ECO:0000256" key="3">
    <source>
        <dbReference type="ARBA" id="ARBA00022723"/>
    </source>
</evidence>
<evidence type="ECO:0000256" key="4">
    <source>
        <dbReference type="ARBA" id="ARBA00022842"/>
    </source>
</evidence>
<comment type="caution">
    <text evidence="7">The sequence shown here is derived from an EMBL/GenBank/DDBJ whole genome shotgun (WGS) entry which is preliminary data.</text>
</comment>
<evidence type="ECO:0000313" key="8">
    <source>
        <dbReference type="Proteomes" id="UP000271256"/>
    </source>
</evidence>
<dbReference type="OrthoDB" id="9806956at2"/>
<dbReference type="PANTHER" id="PTHR43771:SF2">
    <property type="entry name" value="PHOSPHOMANNOMUTASE_PHOSPHOGLUCOMUTASE"/>
    <property type="match status" value="1"/>
</dbReference>
<sequence length="151" mass="16804">MGITPTRPDTGYGYICQGELLGRLLRILSNTDQPLSLLLAGVLQYYSTAETRVPCPDEVKFAVVEQLVKEFQRQFEVIDVDGARVLFEDGWGLVRASNTQPVLVARCEARTPEGLQRICNLMKKAITGQPQVGDFEWEYLAGRCRQAGGIL</sequence>
<evidence type="ECO:0000256" key="1">
    <source>
        <dbReference type="ARBA" id="ARBA00001946"/>
    </source>
</evidence>
<dbReference type="InterPro" id="IPR036900">
    <property type="entry name" value="A-D-PHexomutase_C_sf"/>
</dbReference>
<evidence type="ECO:0000313" key="7">
    <source>
        <dbReference type="EMBL" id="RKO68141.1"/>
    </source>
</evidence>
<organism evidence="7 8">
    <name type="scientific">Desulfofundulus salinus</name>
    <dbReference type="NCBI Taxonomy" id="2419843"/>
    <lineage>
        <taxon>Bacteria</taxon>
        <taxon>Bacillati</taxon>
        <taxon>Bacillota</taxon>
        <taxon>Clostridia</taxon>
        <taxon>Eubacteriales</taxon>
        <taxon>Peptococcaceae</taxon>
        <taxon>Desulfofundulus</taxon>
    </lineage>
</organism>
<keyword evidence="4" id="KW-0460">Magnesium</keyword>
<evidence type="ECO:0000259" key="6">
    <source>
        <dbReference type="Pfam" id="PF00408"/>
    </source>
</evidence>
<dbReference type="SUPFAM" id="SSF55957">
    <property type="entry name" value="Phosphoglucomutase, C-terminal domain"/>
    <property type="match status" value="1"/>
</dbReference>
<comment type="cofactor">
    <cofactor evidence="1">
        <name>Mg(2+)</name>
        <dbReference type="ChEBI" id="CHEBI:18420"/>
    </cofactor>
</comment>
<evidence type="ECO:0000256" key="2">
    <source>
        <dbReference type="ARBA" id="ARBA00022553"/>
    </source>
</evidence>
<name>A0A494WYD3_9FIRM</name>
<dbReference type="Pfam" id="PF00408">
    <property type="entry name" value="PGM_PMM_IV"/>
    <property type="match status" value="1"/>
</dbReference>
<keyword evidence="5" id="KW-0413">Isomerase</keyword>
<dbReference type="PANTHER" id="PTHR43771">
    <property type="entry name" value="PHOSPHOMANNOMUTASE"/>
    <property type="match status" value="1"/>
</dbReference>
<dbReference type="Gene3D" id="3.30.310.50">
    <property type="entry name" value="Alpha-D-phosphohexomutase, C-terminal domain"/>
    <property type="match status" value="1"/>
</dbReference>
<dbReference type="InterPro" id="IPR005843">
    <property type="entry name" value="A-D-PHexomutase_C"/>
</dbReference>
<keyword evidence="2" id="KW-0597">Phosphoprotein</keyword>
<keyword evidence="8" id="KW-1185">Reference proteome</keyword>
<reference evidence="7 8" key="1">
    <citation type="submission" date="2018-10" db="EMBL/GenBank/DDBJ databases">
        <authorList>
            <person name="Grouzdev D.S."/>
            <person name="Krutkina M.S."/>
            <person name="Tourova T.P."/>
            <person name="Nazina T.N."/>
        </authorList>
    </citation>
    <scope>NUCLEOTIDE SEQUENCE [LARGE SCALE GENOMIC DNA]</scope>
    <source>
        <strain evidence="7 8">435</strain>
    </source>
</reference>
<evidence type="ECO:0000256" key="5">
    <source>
        <dbReference type="ARBA" id="ARBA00023235"/>
    </source>
</evidence>
<dbReference type="GO" id="GO:0046872">
    <property type="term" value="F:metal ion binding"/>
    <property type="evidence" value="ECO:0007669"/>
    <property type="project" value="UniProtKB-KW"/>
</dbReference>
<dbReference type="AlphaFoldDB" id="A0A494WYD3"/>
<accession>A0A494WYD3</accession>
<protein>
    <recommendedName>
        <fullName evidence="6">Alpha-D-phosphohexomutase C-terminal domain-containing protein</fullName>
    </recommendedName>
</protein>
<dbReference type="EMBL" id="RBWE01000001">
    <property type="protein sequence ID" value="RKO68141.1"/>
    <property type="molecule type" value="Genomic_DNA"/>
</dbReference>
<gene>
    <name evidence="7" type="ORF">D7024_08320</name>
</gene>
<feature type="domain" description="Alpha-D-phosphohexomutase C-terminal" evidence="6">
    <location>
        <begin position="50"/>
        <end position="120"/>
    </location>
</feature>
<dbReference type="Proteomes" id="UP000271256">
    <property type="component" value="Unassembled WGS sequence"/>
</dbReference>